<reference evidence="1 2" key="1">
    <citation type="submission" date="2019-03" db="EMBL/GenBank/DDBJ databases">
        <title>First draft genome of Liparis tanakae, snailfish: a comprehensive survey of snailfish specific genes.</title>
        <authorList>
            <person name="Kim W."/>
            <person name="Song I."/>
            <person name="Jeong J.-H."/>
            <person name="Kim D."/>
            <person name="Kim S."/>
            <person name="Ryu S."/>
            <person name="Song J.Y."/>
            <person name="Lee S.K."/>
        </authorList>
    </citation>
    <scope>NUCLEOTIDE SEQUENCE [LARGE SCALE GENOMIC DNA]</scope>
    <source>
        <tissue evidence="1">Muscle</tissue>
    </source>
</reference>
<organism evidence="1 2">
    <name type="scientific">Liparis tanakae</name>
    <name type="common">Tanaka's snailfish</name>
    <dbReference type="NCBI Taxonomy" id="230148"/>
    <lineage>
        <taxon>Eukaryota</taxon>
        <taxon>Metazoa</taxon>
        <taxon>Chordata</taxon>
        <taxon>Craniata</taxon>
        <taxon>Vertebrata</taxon>
        <taxon>Euteleostomi</taxon>
        <taxon>Actinopterygii</taxon>
        <taxon>Neopterygii</taxon>
        <taxon>Teleostei</taxon>
        <taxon>Neoteleostei</taxon>
        <taxon>Acanthomorphata</taxon>
        <taxon>Eupercaria</taxon>
        <taxon>Perciformes</taxon>
        <taxon>Cottioidei</taxon>
        <taxon>Cottales</taxon>
        <taxon>Liparidae</taxon>
        <taxon>Liparis</taxon>
    </lineage>
</organism>
<proteinExistence type="predicted"/>
<protein>
    <submittedName>
        <fullName evidence="1">Uncharacterized protein</fullName>
    </submittedName>
</protein>
<sequence length="85" mass="9195">MSFLAIKCPGVQSAAPSQLQYQDNMLSAEKRCSGTGRRPCCYRCEDPPRLDSSRTLTCSFITRLKEAEAPTGPVMNGPAGLASRL</sequence>
<accession>A0A4Z2IQT2</accession>
<dbReference type="Proteomes" id="UP000314294">
    <property type="component" value="Unassembled WGS sequence"/>
</dbReference>
<name>A0A4Z2IQT2_9TELE</name>
<evidence type="ECO:0000313" key="2">
    <source>
        <dbReference type="Proteomes" id="UP000314294"/>
    </source>
</evidence>
<gene>
    <name evidence="1" type="ORF">EYF80_010164</name>
</gene>
<dbReference type="EMBL" id="SRLO01000063">
    <property type="protein sequence ID" value="TNN79582.1"/>
    <property type="molecule type" value="Genomic_DNA"/>
</dbReference>
<dbReference type="AlphaFoldDB" id="A0A4Z2IQT2"/>
<keyword evidence="2" id="KW-1185">Reference proteome</keyword>
<comment type="caution">
    <text evidence="1">The sequence shown here is derived from an EMBL/GenBank/DDBJ whole genome shotgun (WGS) entry which is preliminary data.</text>
</comment>
<evidence type="ECO:0000313" key="1">
    <source>
        <dbReference type="EMBL" id="TNN79582.1"/>
    </source>
</evidence>